<dbReference type="InterPro" id="IPR024410">
    <property type="entry name" value="Phage_TAC_12"/>
</dbReference>
<evidence type="ECO:0000313" key="1">
    <source>
        <dbReference type="EMBL" id="QHA85539.1"/>
    </source>
</evidence>
<dbReference type="EMBL" id="CP041764">
    <property type="protein sequence ID" value="QHA85539.1"/>
    <property type="molecule type" value="Genomic_DNA"/>
</dbReference>
<accession>A0ABX6GH28</accession>
<evidence type="ECO:0000313" key="2">
    <source>
        <dbReference type="Proteomes" id="UP000430368"/>
    </source>
</evidence>
<reference evidence="1 2" key="1">
    <citation type="submission" date="2019-07" db="EMBL/GenBank/DDBJ databases">
        <title>Serratia dokdonensis sp. nov., an elicitor of systemic resistance in Nicotiana Tabacum.</title>
        <authorList>
            <person name="Son J.-S."/>
            <person name="Hwang Y.-J."/>
            <person name="Lee S.-Y."/>
            <person name="Ghim S.-Y."/>
        </authorList>
    </citation>
    <scope>NUCLEOTIDE SEQUENCE [LARGE SCALE GENOMIC DNA]</scope>
    <source>
        <strain evidence="1 2">KUDC3025</strain>
    </source>
</reference>
<dbReference type="Proteomes" id="UP000430368">
    <property type="component" value="Chromosome"/>
</dbReference>
<protein>
    <submittedName>
        <fullName evidence="1">Phage tail protein</fullName>
    </submittedName>
</protein>
<sequence length="121" mass="13198">MADKYDLKALKSALLQSDNHVTEVSIFGTQVFIRRLKAAELQDNEDAMKAAIEADDMKTAARLNVELLLSCIMTPDGKPVPVSALPSVDELLREHDNPTLVAAISTVKRHAVGTLEDAEKN</sequence>
<name>A0ABX6GH28_9GAMM</name>
<dbReference type="RefSeq" id="WP_160026925.1">
    <property type="nucleotide sequence ID" value="NZ_CP041764.1"/>
</dbReference>
<dbReference type="Pfam" id="PF16462">
    <property type="entry name" value="Phage_TAC_14"/>
    <property type="match status" value="1"/>
</dbReference>
<gene>
    <name evidence="1" type="ORF">FO014_00300</name>
</gene>
<organism evidence="1 2">
    <name type="scientific">Serratia rhizosphaerae</name>
    <dbReference type="NCBI Taxonomy" id="2597702"/>
    <lineage>
        <taxon>Bacteria</taxon>
        <taxon>Pseudomonadati</taxon>
        <taxon>Pseudomonadota</taxon>
        <taxon>Gammaproteobacteria</taxon>
        <taxon>Enterobacterales</taxon>
        <taxon>Yersiniaceae</taxon>
        <taxon>Serratia</taxon>
    </lineage>
</organism>
<proteinExistence type="predicted"/>
<keyword evidence="2" id="KW-1185">Reference proteome</keyword>